<organism evidence="3 4">
    <name type="scientific">Trichonephila clavata</name>
    <name type="common">Joro spider</name>
    <name type="synonym">Nephila clavata</name>
    <dbReference type="NCBI Taxonomy" id="2740835"/>
    <lineage>
        <taxon>Eukaryota</taxon>
        <taxon>Metazoa</taxon>
        <taxon>Ecdysozoa</taxon>
        <taxon>Arthropoda</taxon>
        <taxon>Chelicerata</taxon>
        <taxon>Arachnida</taxon>
        <taxon>Araneae</taxon>
        <taxon>Araneomorphae</taxon>
        <taxon>Entelegynae</taxon>
        <taxon>Araneoidea</taxon>
        <taxon>Nephilidae</taxon>
        <taxon>Trichonephila</taxon>
    </lineage>
</organism>
<comment type="caution">
    <text evidence="3">The sequence shown here is derived from an EMBL/GenBank/DDBJ whole genome shotgun (WGS) entry which is preliminary data.</text>
</comment>
<feature type="compositionally biased region" description="Polar residues" evidence="2">
    <location>
        <begin position="774"/>
        <end position="789"/>
    </location>
</feature>
<feature type="region of interest" description="Disordered" evidence="2">
    <location>
        <begin position="1171"/>
        <end position="1203"/>
    </location>
</feature>
<evidence type="ECO:0000256" key="2">
    <source>
        <dbReference type="SAM" id="MobiDB-lite"/>
    </source>
</evidence>
<evidence type="ECO:0000313" key="4">
    <source>
        <dbReference type="Proteomes" id="UP000887116"/>
    </source>
</evidence>
<evidence type="ECO:0000313" key="3">
    <source>
        <dbReference type="EMBL" id="GFQ64877.1"/>
    </source>
</evidence>
<feature type="region of interest" description="Disordered" evidence="2">
    <location>
        <begin position="774"/>
        <end position="795"/>
    </location>
</feature>
<proteinExistence type="predicted"/>
<feature type="compositionally biased region" description="Polar residues" evidence="2">
    <location>
        <begin position="1171"/>
        <end position="1185"/>
    </location>
</feature>
<feature type="region of interest" description="Disordered" evidence="2">
    <location>
        <begin position="357"/>
        <end position="381"/>
    </location>
</feature>
<feature type="compositionally biased region" description="Polar residues" evidence="2">
    <location>
        <begin position="357"/>
        <end position="371"/>
    </location>
</feature>
<dbReference type="OrthoDB" id="10401719at2759"/>
<feature type="region of interest" description="Disordered" evidence="2">
    <location>
        <begin position="218"/>
        <end position="278"/>
    </location>
</feature>
<keyword evidence="4" id="KW-1185">Reference proteome</keyword>
<feature type="non-terminal residue" evidence="3">
    <location>
        <position position="1"/>
    </location>
</feature>
<feature type="coiled-coil region" evidence="1">
    <location>
        <begin position="1299"/>
        <end position="1326"/>
    </location>
</feature>
<feature type="compositionally biased region" description="Basic and acidic residues" evidence="2">
    <location>
        <begin position="372"/>
        <end position="381"/>
    </location>
</feature>
<evidence type="ECO:0000256" key="1">
    <source>
        <dbReference type="SAM" id="Coils"/>
    </source>
</evidence>
<dbReference type="EMBL" id="BMAO01010107">
    <property type="protein sequence ID" value="GFQ64877.1"/>
    <property type="molecule type" value="Genomic_DNA"/>
</dbReference>
<feature type="compositionally biased region" description="Basic residues" evidence="2">
    <location>
        <begin position="218"/>
        <end position="234"/>
    </location>
</feature>
<sequence>FMGNSKHSADYSRFKPKRKYHPEKASIIKIRKARDINIFADINASPGNQSKSLENNDLEILKQLLQKITQLISTKGATPHSNYNFQKETIDSEPHTVNLSNGVNYNSPILNNLLKNLKQFVKDQENVTEILRSRTDSIPPEKSQKLIEASSEFPAESMRENSKTLVDLILKLIRLSRLASASRSPNNQTDFTRSPFDTMLVKSENTTSDIKPDLKTYFHKLKKGSAPSKSKKRKGESMTKERDKTNFSDTNSTQKRAQREIDSDKKNPSIIEKRKKKQLLNNGRKIKSYLDNLASRSNKHKGTVLRKIIVVKSPTRKMKDISSRSASVKLIRHKYSTLKSGHQSFTELNNLEGYKRSITQTPPNSTTFQTRSSEEVQTKESDKREKHKFLSTETAFVSNYLENPTNATEESFTFLEPNDFYKTAKVQRSTSSINLADNIDELKGFEQQFQLLGSKRVKYPNDAMIISIRIPESILWQLAKEAVFGIRQGHIDHVSKVNLNHPSTFINHTDFDEAERILESLNQIKEDLNSSETQTIHQKELDYIKPSEQFGDTVESINGLQLAENDNGVNKEPLNHISEVIFNHPSKLKNQSNFDEAQEILQSLNQSKGDISVTESQKSNQYPKYYSKTSEPQIDKEPIKVLNLAPDVSDKKKDHINHISDVILNHSSTLKTHTSFDEAQRILQSLNQIKEGLNSSEPPKIHQNGLDHNITPQSLIDEKDFIKSLNLAEDVHGTKNGHINHVLKVNLNHPHKLKNNTKIDEAQRILQSLSQTKEVLNSSESQNNHQLELNNDKVSESQAETEQLIKALDLVQNGYDAKKGPIHLVSKIMLTHPSILKNNNKLDEAQGILQSLNSSEIQTSNEHGKDYNNAFEHQTNKEEPINVLNLPANLIDMKKEPIHHISTVNLSNPEKFKNHTTYDEAQRILQSLNQIKEDLISSESPKIHLNELDYNKIAVPQDETIKGLDLPQNVDGMKKEYINHVSKAVFPFKLKNHTTIDETQGMVQSLNHIQENSSSSESLKEHQNVFDYKTAVPSDDEEGTVDGLDLSQNIDDMKKGHIKHVSKVSFPDILKNHTVFDEDQKMLQSLKHMKENLRSSESPKNHQNDFDYNKTDVPQVDVEGPIDDLAQNINVMKKGHINHVSNENLIDPSNVKNLMKSDDDEGILQSLNQVMNFPDSSGSENSHQSELYHDKSSEPPVSENGPLKDLSLIQNETKKLLEDQSLLKKDLLKNKYLIKPVEVGHNANSNEVLTKSKPVEVEVGKKTNEVITKVRPVQVSGDNNANNVMNKIKPVEVAGDKNANKIIAKIRHLEKELTKSEHQIKFYKKNKRSFKSGYKHENGKHKKRYDKSFHKLKRAKRKFRIISSDKNTLLAKIRTLNNQNNFITRGRENLQSEFHPELFLNWIGPPVNKLENNKHYYIHNPNGEEPSLYIVPKNKKNSAEPVVRSLESENNKNEELNFKELIENSKDQDLSELSPLKIQNNTHTFYMSTESLIWSYYENTSETPEMESASESEEQVRNRMHAFVTGLENLIWKLIDQRKISLHNKRVLYTLALKKLPQILRKHINEI</sequence>
<name>A0A8X6H0T3_TRICU</name>
<protein>
    <submittedName>
        <fullName evidence="3">Uncharacterized protein</fullName>
    </submittedName>
</protein>
<feature type="region of interest" description="Disordered" evidence="2">
    <location>
        <begin position="611"/>
        <end position="631"/>
    </location>
</feature>
<reference evidence="3" key="1">
    <citation type="submission" date="2020-07" db="EMBL/GenBank/DDBJ databases">
        <title>Multicomponent nature underlies the extraordinary mechanical properties of spider dragline silk.</title>
        <authorList>
            <person name="Kono N."/>
            <person name="Nakamura H."/>
            <person name="Mori M."/>
            <person name="Yoshida Y."/>
            <person name="Ohtoshi R."/>
            <person name="Malay A.D."/>
            <person name="Moran D.A.P."/>
            <person name="Tomita M."/>
            <person name="Numata K."/>
            <person name="Arakawa K."/>
        </authorList>
    </citation>
    <scope>NUCLEOTIDE SEQUENCE</scope>
</reference>
<feature type="compositionally biased region" description="Basic and acidic residues" evidence="2">
    <location>
        <begin position="257"/>
        <end position="267"/>
    </location>
</feature>
<accession>A0A8X6H0T3</accession>
<feature type="compositionally biased region" description="Basic and acidic residues" evidence="2">
    <location>
        <begin position="235"/>
        <end position="246"/>
    </location>
</feature>
<dbReference type="Proteomes" id="UP000887116">
    <property type="component" value="Unassembled WGS sequence"/>
</dbReference>
<keyword evidence="1" id="KW-0175">Coiled coil</keyword>
<gene>
    <name evidence="3" type="ORF">TNCT_273101</name>
</gene>